<dbReference type="eggNOG" id="ENOG50311X4">
    <property type="taxonomic scope" value="Bacteria"/>
</dbReference>
<proteinExistence type="predicted"/>
<dbReference type="HOGENOM" id="CLU_2288226_0_0_5"/>
<sequence>MIAAALRISVFRLQSEYRNALAHGHAQRLCEVVSLLFAKARAGSLPAIRKVLRPTAATMVATEPVRPRRPGKKEIALEAAKTAGEGSDRGHDLDPTDGRPH</sequence>
<accession>B8IIA0</accession>
<organism evidence="2 3">
    <name type="scientific">Methylobacterium nodulans (strain LMG 21967 / CNCM I-2342 / ORS 2060)</name>
    <dbReference type="NCBI Taxonomy" id="460265"/>
    <lineage>
        <taxon>Bacteria</taxon>
        <taxon>Pseudomonadati</taxon>
        <taxon>Pseudomonadota</taxon>
        <taxon>Alphaproteobacteria</taxon>
        <taxon>Hyphomicrobiales</taxon>
        <taxon>Methylobacteriaceae</taxon>
        <taxon>Methylobacterium</taxon>
    </lineage>
</organism>
<keyword evidence="3" id="KW-1185">Reference proteome</keyword>
<evidence type="ECO:0000313" key="3">
    <source>
        <dbReference type="Proteomes" id="UP000008207"/>
    </source>
</evidence>
<reference evidence="2 3" key="1">
    <citation type="submission" date="2009-01" db="EMBL/GenBank/DDBJ databases">
        <title>Complete sequence of chromosome of Methylobacterium nodulans ORS 2060.</title>
        <authorList>
            <consortium name="US DOE Joint Genome Institute"/>
            <person name="Lucas S."/>
            <person name="Copeland A."/>
            <person name="Lapidus A."/>
            <person name="Glavina del Rio T."/>
            <person name="Dalin E."/>
            <person name="Tice H."/>
            <person name="Bruce D."/>
            <person name="Goodwin L."/>
            <person name="Pitluck S."/>
            <person name="Sims D."/>
            <person name="Brettin T."/>
            <person name="Detter J.C."/>
            <person name="Han C."/>
            <person name="Larimer F."/>
            <person name="Land M."/>
            <person name="Hauser L."/>
            <person name="Kyrpides N."/>
            <person name="Ivanova N."/>
            <person name="Marx C.J."/>
            <person name="Richardson P."/>
        </authorList>
    </citation>
    <scope>NUCLEOTIDE SEQUENCE [LARGE SCALE GENOMIC DNA]</scope>
    <source>
        <strain evidence="3">LMG 21967 / CNCM I-2342 / ORS 2060</strain>
    </source>
</reference>
<dbReference type="Proteomes" id="UP000008207">
    <property type="component" value="Chromosome"/>
</dbReference>
<feature type="compositionally biased region" description="Basic and acidic residues" evidence="1">
    <location>
        <begin position="86"/>
        <end position="101"/>
    </location>
</feature>
<dbReference type="STRING" id="460265.Mnod_3027"/>
<name>B8IIA0_METNO</name>
<feature type="region of interest" description="Disordered" evidence="1">
    <location>
        <begin position="63"/>
        <end position="101"/>
    </location>
</feature>
<dbReference type="KEGG" id="mno:Mnod_3027"/>
<protein>
    <submittedName>
        <fullName evidence="2">Uncharacterized protein</fullName>
    </submittedName>
</protein>
<dbReference type="EMBL" id="CP001349">
    <property type="protein sequence ID" value="ACL57969.1"/>
    <property type="molecule type" value="Genomic_DNA"/>
</dbReference>
<gene>
    <name evidence="2" type="ordered locus">Mnod_3027</name>
</gene>
<dbReference type="AlphaFoldDB" id="B8IIA0"/>
<evidence type="ECO:0000256" key="1">
    <source>
        <dbReference type="SAM" id="MobiDB-lite"/>
    </source>
</evidence>
<evidence type="ECO:0000313" key="2">
    <source>
        <dbReference type="EMBL" id="ACL57969.1"/>
    </source>
</evidence>